<keyword evidence="1" id="KW-0472">Membrane</keyword>
<dbReference type="EMBL" id="BJZO01000022">
    <property type="protein sequence ID" value="GEO80945.1"/>
    <property type="molecule type" value="Genomic_DNA"/>
</dbReference>
<reference evidence="2 3" key="1">
    <citation type="submission" date="2019-07" db="EMBL/GenBank/DDBJ databases">
        <title>Whole genome shotgun sequence of Rhodospirillum oryzae NBRC 107573.</title>
        <authorList>
            <person name="Hosoyama A."/>
            <person name="Uohara A."/>
            <person name="Ohji S."/>
            <person name="Ichikawa N."/>
        </authorList>
    </citation>
    <scope>NUCLEOTIDE SEQUENCE [LARGE SCALE GENOMIC DNA]</scope>
    <source>
        <strain evidence="2 3">NBRC 107573</strain>
    </source>
</reference>
<comment type="caution">
    <text evidence="2">The sequence shown here is derived from an EMBL/GenBank/DDBJ whole genome shotgun (WGS) entry which is preliminary data.</text>
</comment>
<feature type="transmembrane region" description="Helical" evidence="1">
    <location>
        <begin position="12"/>
        <end position="31"/>
    </location>
</feature>
<keyword evidence="3" id="KW-1185">Reference proteome</keyword>
<dbReference type="Proteomes" id="UP000321567">
    <property type="component" value="Unassembled WGS sequence"/>
</dbReference>
<sequence length="70" mass="7306">MPRIHYSFSQHMTAFVAVIMLSALMAGALQMGEARLGGGLQTPLAGTLGGIQAPSSPEWGNTVLRLSGLH</sequence>
<dbReference type="OrthoDB" id="9924694at2"/>
<evidence type="ECO:0000313" key="2">
    <source>
        <dbReference type="EMBL" id="GEO80945.1"/>
    </source>
</evidence>
<dbReference type="RefSeq" id="WP_147162988.1">
    <property type="nucleotide sequence ID" value="NZ_BJZO01000022.1"/>
</dbReference>
<evidence type="ECO:0000256" key="1">
    <source>
        <dbReference type="SAM" id="Phobius"/>
    </source>
</evidence>
<name>A0A512H650_9PROT</name>
<proteinExistence type="predicted"/>
<protein>
    <submittedName>
        <fullName evidence="2">Uncharacterized protein</fullName>
    </submittedName>
</protein>
<organism evidence="2 3">
    <name type="scientific">Pararhodospirillum oryzae</name>
    <dbReference type="NCBI Taxonomy" id="478448"/>
    <lineage>
        <taxon>Bacteria</taxon>
        <taxon>Pseudomonadati</taxon>
        <taxon>Pseudomonadota</taxon>
        <taxon>Alphaproteobacteria</taxon>
        <taxon>Rhodospirillales</taxon>
        <taxon>Rhodospirillaceae</taxon>
        <taxon>Pararhodospirillum</taxon>
    </lineage>
</organism>
<dbReference type="AlphaFoldDB" id="A0A512H650"/>
<accession>A0A512H650</accession>
<gene>
    <name evidence="2" type="ORF">ROR02_10760</name>
</gene>
<keyword evidence="1" id="KW-1133">Transmembrane helix</keyword>
<evidence type="ECO:0000313" key="3">
    <source>
        <dbReference type="Proteomes" id="UP000321567"/>
    </source>
</evidence>
<keyword evidence="1" id="KW-0812">Transmembrane</keyword>